<name>A0AAV7ED23_ARIFI</name>
<dbReference type="GO" id="GO:0003723">
    <property type="term" value="F:RNA binding"/>
    <property type="evidence" value="ECO:0007669"/>
    <property type="project" value="InterPro"/>
</dbReference>
<gene>
    <name evidence="3" type="ORF">H6P81_012133</name>
</gene>
<keyword evidence="1" id="KW-0677">Repeat</keyword>
<dbReference type="Pfam" id="PF01535">
    <property type="entry name" value="PPR"/>
    <property type="match status" value="1"/>
</dbReference>
<evidence type="ECO:0000256" key="2">
    <source>
        <dbReference type="PROSITE-ProRule" id="PRU00708"/>
    </source>
</evidence>
<feature type="repeat" description="PPR" evidence="2">
    <location>
        <begin position="196"/>
        <end position="230"/>
    </location>
</feature>
<dbReference type="NCBIfam" id="TIGR00756">
    <property type="entry name" value="PPR"/>
    <property type="match status" value="3"/>
</dbReference>
<sequence length="786" mass="88336">MLPPKPKWTPHSINFLSCFRTNSSLARPTRSHSLSFLADRCTSLKQLRQVHAQMLVSGRILDNYAASRLIAFATLSPSGDLTYALKLFDHIQGPNSFMWNTIIRGLAGGPTPSRAFFFYVKMRKLDVLPGKHTFPFVLKGCTNNHSLSSGIQIHTHVVKFGLGVDLYVANGLIRCYSCCGNISDARQLFDDMSEKNLVVWTTMISGYAQNSRSNEALLLFNQMIAEGIEPNSATLASVLSACAKVGGLEVGERVHGFIKQKDIEVGVILGTALVDMYAKNGVIWKAEKLFDEMIEKNVATWNAMIYGLATHGHAEGALSLFREMEKQKVVPNDITFVGVLTACCHAGFLGHGKRVFGSMKRVYGIEPKLEHYGCMVDLLGRNGLLEEAEELIKGMQWKADIVVLGALLTACRNFGNIEIAKRVVKEIIRVDPHNHGVYVILSNMHANVGRWEDVVRLRKEMRNEQLKKIPGWSFLEESWTGLKRSNILEEVKFPDSNPGYWIQSPERFEKAVLTEDCSDDRPGERKSVLKQRKSEIISLWNPHGNPKCQLPYYTLLIRHDRLFSRPSTFFMSLPSVLFSSGASKPQWGWGHWGWGQNKLQIAKEIQKDSGLLYVPGKILGRKTVKGKIRGLGKRNHQTLRVRQCLTETYMSYQHTKLSVNSGNHSACMKQRAAFSLFVAFQKRVLGFPQSFRNHFCDRTQFLKVLERFWKQINDYPANSLTPCGGTSIIILFKILLVLVHGNVTSRLSDADQGPNSGSQNTSWFCQIWPAREGPQASLSSFSESET</sequence>
<feature type="repeat" description="PPR" evidence="2">
    <location>
        <begin position="297"/>
        <end position="331"/>
    </location>
</feature>
<evidence type="ECO:0000313" key="4">
    <source>
        <dbReference type="Proteomes" id="UP000825729"/>
    </source>
</evidence>
<evidence type="ECO:0008006" key="5">
    <source>
        <dbReference type="Google" id="ProtNLM"/>
    </source>
</evidence>
<dbReference type="FunFam" id="1.25.40.10:FF:000184">
    <property type="entry name" value="Pentatricopeptide repeat-containing protein, chloroplastic"/>
    <property type="match status" value="1"/>
</dbReference>
<evidence type="ECO:0000313" key="3">
    <source>
        <dbReference type="EMBL" id="KAG9446005.1"/>
    </source>
</evidence>
<dbReference type="PANTHER" id="PTHR47926">
    <property type="entry name" value="PENTATRICOPEPTIDE REPEAT-CONTAINING PROTEIN"/>
    <property type="match status" value="1"/>
</dbReference>
<dbReference type="InterPro" id="IPR002885">
    <property type="entry name" value="PPR_rpt"/>
</dbReference>
<dbReference type="AlphaFoldDB" id="A0AAV7ED23"/>
<dbReference type="EMBL" id="JAINDJ010000005">
    <property type="protein sequence ID" value="KAG9446005.1"/>
    <property type="molecule type" value="Genomic_DNA"/>
</dbReference>
<comment type="caution">
    <text evidence="3">The sequence shown here is derived from an EMBL/GenBank/DDBJ whole genome shotgun (WGS) entry which is preliminary data.</text>
</comment>
<dbReference type="Proteomes" id="UP000825729">
    <property type="component" value="Unassembled WGS sequence"/>
</dbReference>
<dbReference type="InterPro" id="IPR046848">
    <property type="entry name" value="E_motif"/>
</dbReference>
<proteinExistence type="predicted"/>
<dbReference type="InterPro" id="IPR011990">
    <property type="entry name" value="TPR-like_helical_dom_sf"/>
</dbReference>
<dbReference type="Pfam" id="PF20431">
    <property type="entry name" value="E_motif"/>
    <property type="match status" value="1"/>
</dbReference>
<feature type="repeat" description="PPR" evidence="2">
    <location>
        <begin position="165"/>
        <end position="195"/>
    </location>
</feature>
<dbReference type="InterPro" id="IPR046960">
    <property type="entry name" value="PPR_At4g14850-like_plant"/>
</dbReference>
<dbReference type="FunFam" id="1.25.40.10:FF:000470">
    <property type="entry name" value="Pentatricopeptide repeat-containing protein At5g66520"/>
    <property type="match status" value="1"/>
</dbReference>
<keyword evidence="4" id="KW-1185">Reference proteome</keyword>
<dbReference type="Gene3D" id="1.25.40.10">
    <property type="entry name" value="Tetratricopeptide repeat domain"/>
    <property type="match status" value="3"/>
</dbReference>
<evidence type="ECO:0000256" key="1">
    <source>
        <dbReference type="ARBA" id="ARBA00022737"/>
    </source>
</evidence>
<reference evidence="3 4" key="1">
    <citation type="submission" date="2021-07" db="EMBL/GenBank/DDBJ databases">
        <title>The Aristolochia fimbriata genome: insights into angiosperm evolution, floral development and chemical biosynthesis.</title>
        <authorList>
            <person name="Jiao Y."/>
        </authorList>
    </citation>
    <scope>NUCLEOTIDE SEQUENCE [LARGE SCALE GENOMIC DNA]</scope>
    <source>
        <strain evidence="3">IBCAS-2021</strain>
        <tissue evidence="3">Leaf</tissue>
    </source>
</reference>
<dbReference type="PROSITE" id="PS51375">
    <property type="entry name" value="PPR"/>
    <property type="match status" value="3"/>
</dbReference>
<dbReference type="Pfam" id="PF13041">
    <property type="entry name" value="PPR_2"/>
    <property type="match status" value="2"/>
</dbReference>
<dbReference type="PANTHER" id="PTHR47926:SF393">
    <property type="entry name" value="REPEAT-CONTAINING PROTEIN, PUTATIVE-RELATED"/>
    <property type="match status" value="1"/>
</dbReference>
<organism evidence="3 4">
    <name type="scientific">Aristolochia fimbriata</name>
    <name type="common">White veined hardy Dutchman's pipe vine</name>
    <dbReference type="NCBI Taxonomy" id="158543"/>
    <lineage>
        <taxon>Eukaryota</taxon>
        <taxon>Viridiplantae</taxon>
        <taxon>Streptophyta</taxon>
        <taxon>Embryophyta</taxon>
        <taxon>Tracheophyta</taxon>
        <taxon>Spermatophyta</taxon>
        <taxon>Magnoliopsida</taxon>
        <taxon>Magnoliidae</taxon>
        <taxon>Piperales</taxon>
        <taxon>Aristolochiaceae</taxon>
        <taxon>Aristolochia</taxon>
    </lineage>
</organism>
<dbReference type="SUPFAM" id="SSF48452">
    <property type="entry name" value="TPR-like"/>
    <property type="match status" value="1"/>
</dbReference>
<accession>A0AAV7ED23</accession>
<dbReference type="GO" id="GO:0009451">
    <property type="term" value="P:RNA modification"/>
    <property type="evidence" value="ECO:0007669"/>
    <property type="project" value="InterPro"/>
</dbReference>
<protein>
    <recommendedName>
        <fullName evidence="5">Pentatricopeptide repeat-containing protein</fullName>
    </recommendedName>
</protein>